<evidence type="ECO:0000313" key="3">
    <source>
        <dbReference type="EMBL" id="OIQ84417.1"/>
    </source>
</evidence>
<keyword evidence="2" id="KW-1133">Transmembrane helix</keyword>
<feature type="compositionally biased region" description="Polar residues" evidence="1">
    <location>
        <begin position="1"/>
        <end position="14"/>
    </location>
</feature>
<gene>
    <name evidence="3" type="ORF">GALL_337600</name>
</gene>
<keyword evidence="2" id="KW-0472">Membrane</keyword>
<accession>A0A1J5QLK4</accession>
<dbReference type="EMBL" id="MLJW01000619">
    <property type="protein sequence ID" value="OIQ84417.1"/>
    <property type="molecule type" value="Genomic_DNA"/>
</dbReference>
<feature type="transmembrane region" description="Helical" evidence="2">
    <location>
        <begin position="92"/>
        <end position="117"/>
    </location>
</feature>
<sequence length="138" mass="13877">MDATSTRAQPTQATAHAAGAPKTGRPRRTVWTIVNGALGAIVGVAPHVLHHIGPLVGTALVAGAGGTALFGGLGLAASVPMLVKLHRRFSSWWAPAIALAAFTAMFLVSSLVIGPLISGTTQPATPGTTAIDHAAHHS</sequence>
<evidence type="ECO:0000256" key="1">
    <source>
        <dbReference type="SAM" id="MobiDB-lite"/>
    </source>
</evidence>
<organism evidence="3">
    <name type="scientific">mine drainage metagenome</name>
    <dbReference type="NCBI Taxonomy" id="410659"/>
    <lineage>
        <taxon>unclassified sequences</taxon>
        <taxon>metagenomes</taxon>
        <taxon>ecological metagenomes</taxon>
    </lineage>
</organism>
<feature type="region of interest" description="Disordered" evidence="1">
    <location>
        <begin position="1"/>
        <end position="24"/>
    </location>
</feature>
<keyword evidence="2" id="KW-0812">Transmembrane</keyword>
<feature type="transmembrane region" description="Helical" evidence="2">
    <location>
        <begin position="30"/>
        <end position="49"/>
    </location>
</feature>
<feature type="transmembrane region" description="Helical" evidence="2">
    <location>
        <begin position="55"/>
        <end position="80"/>
    </location>
</feature>
<comment type="caution">
    <text evidence="3">The sequence shown here is derived from an EMBL/GenBank/DDBJ whole genome shotgun (WGS) entry which is preliminary data.</text>
</comment>
<proteinExistence type="predicted"/>
<protein>
    <submittedName>
        <fullName evidence="3">Uncharacterized protein</fullName>
    </submittedName>
</protein>
<evidence type="ECO:0000256" key="2">
    <source>
        <dbReference type="SAM" id="Phobius"/>
    </source>
</evidence>
<name>A0A1J5QLK4_9ZZZZ</name>
<dbReference type="AlphaFoldDB" id="A0A1J5QLK4"/>
<reference evidence="3" key="1">
    <citation type="submission" date="2016-10" db="EMBL/GenBank/DDBJ databases">
        <title>Sequence of Gallionella enrichment culture.</title>
        <authorList>
            <person name="Poehlein A."/>
            <person name="Muehling M."/>
            <person name="Daniel R."/>
        </authorList>
    </citation>
    <scope>NUCLEOTIDE SEQUENCE</scope>
</reference>